<feature type="binding site" evidence="4">
    <location>
        <position position="100"/>
    </location>
    <ligand>
        <name>Zn(2+)</name>
        <dbReference type="ChEBI" id="CHEBI:29105"/>
    </ligand>
</feature>
<dbReference type="SMART" id="SM00947">
    <property type="entry name" value="Pro_CA"/>
    <property type="match status" value="1"/>
</dbReference>
<dbReference type="OrthoDB" id="9797527at2"/>
<sequence length="175" mass="18920">MDVITQFVQRNAEFAEHGFHQELKIIPSLKTLIIGCVDPRVDPMDILKLQPGEAAIIRNVGGRVNPSLFETLKILSTVSKAGGVEVGKDWNLVVLQHTQCGINGCYHNAPELLAPYMGVPLEQLDTKAITDPYKAVAIDVEALRAHPVVGKNFTISGLLYDVATGLIETVVPPAA</sequence>
<dbReference type="RefSeq" id="WP_046967110.1">
    <property type="nucleotide sequence ID" value="NZ_CP017480.1"/>
</dbReference>
<gene>
    <name evidence="5" type="ORF">BJI69_14900</name>
</gene>
<dbReference type="STRING" id="1440763.BJI69_14900"/>
<name>A0A0G9HIJ8_9GAMM</name>
<evidence type="ECO:0000256" key="1">
    <source>
        <dbReference type="ARBA" id="ARBA00006217"/>
    </source>
</evidence>
<proteinExistence type="inferred from homology"/>
<keyword evidence="6" id="KW-1185">Reference proteome</keyword>
<keyword evidence="2 4" id="KW-0479">Metal-binding</keyword>
<comment type="similarity">
    <text evidence="1">Belongs to the beta-class carbonic anhydrase family.</text>
</comment>
<dbReference type="KEGG" id="lrz:BJI69_14900"/>
<feature type="binding site" evidence="4">
    <location>
        <position position="97"/>
    </location>
    <ligand>
        <name>Zn(2+)</name>
        <dbReference type="ChEBI" id="CHEBI:29105"/>
    </ligand>
</feature>
<dbReference type="AlphaFoldDB" id="A0A0G9HIJ8"/>
<protein>
    <submittedName>
        <fullName evidence="5">Carbonic anhydrase</fullName>
    </submittedName>
</protein>
<dbReference type="EMBL" id="CP017480">
    <property type="protein sequence ID" value="APG05056.1"/>
    <property type="molecule type" value="Genomic_DNA"/>
</dbReference>
<evidence type="ECO:0000256" key="4">
    <source>
        <dbReference type="PIRSR" id="PIRSR601765-1"/>
    </source>
</evidence>
<dbReference type="PATRIC" id="fig|1440763.5.peg.1282"/>
<dbReference type="GO" id="GO:0004089">
    <property type="term" value="F:carbonate dehydratase activity"/>
    <property type="evidence" value="ECO:0007669"/>
    <property type="project" value="InterPro"/>
</dbReference>
<feature type="binding site" evidence="4">
    <location>
        <position position="38"/>
    </location>
    <ligand>
        <name>Zn(2+)</name>
        <dbReference type="ChEBI" id="CHEBI:29105"/>
    </ligand>
</feature>
<keyword evidence="3 4" id="KW-0862">Zinc</keyword>
<dbReference type="InterPro" id="IPR001765">
    <property type="entry name" value="Carbonic_anhydrase"/>
</dbReference>
<reference evidence="6" key="1">
    <citation type="submission" date="2016-09" db="EMBL/GenBank/DDBJ databases">
        <authorList>
            <person name="Lysoe E."/>
        </authorList>
    </citation>
    <scope>NUCLEOTIDE SEQUENCE [LARGE SCALE GENOMIC DNA]</scope>
    <source>
        <strain evidence="6">LJ96T</strain>
    </source>
</reference>
<evidence type="ECO:0000313" key="5">
    <source>
        <dbReference type="EMBL" id="APG05056.1"/>
    </source>
</evidence>
<evidence type="ECO:0000313" key="6">
    <source>
        <dbReference type="Proteomes" id="UP000182987"/>
    </source>
</evidence>
<dbReference type="SUPFAM" id="SSF53056">
    <property type="entry name" value="beta-carbonic anhydrase, cab"/>
    <property type="match status" value="1"/>
</dbReference>
<evidence type="ECO:0000256" key="2">
    <source>
        <dbReference type="ARBA" id="ARBA00022723"/>
    </source>
</evidence>
<organism evidence="5 6">
    <name type="scientific">Luteibacter rhizovicinus DSM 16549</name>
    <dbReference type="NCBI Taxonomy" id="1440763"/>
    <lineage>
        <taxon>Bacteria</taxon>
        <taxon>Pseudomonadati</taxon>
        <taxon>Pseudomonadota</taxon>
        <taxon>Gammaproteobacteria</taxon>
        <taxon>Lysobacterales</taxon>
        <taxon>Rhodanobacteraceae</taxon>
        <taxon>Luteibacter</taxon>
    </lineage>
</organism>
<dbReference type="InterPro" id="IPR036874">
    <property type="entry name" value="Carbonic_anhydrase_sf"/>
</dbReference>
<evidence type="ECO:0000256" key="3">
    <source>
        <dbReference type="ARBA" id="ARBA00022833"/>
    </source>
</evidence>
<dbReference type="Pfam" id="PF00484">
    <property type="entry name" value="Pro_CA"/>
    <property type="match status" value="1"/>
</dbReference>
<dbReference type="PANTHER" id="PTHR43175">
    <property type="entry name" value="CARBONIC ANHYDRASE"/>
    <property type="match status" value="1"/>
</dbReference>
<dbReference type="Gene3D" id="3.40.1050.10">
    <property type="entry name" value="Carbonic anhydrase"/>
    <property type="match status" value="1"/>
</dbReference>
<comment type="cofactor">
    <cofactor evidence="4">
        <name>Zn(2+)</name>
        <dbReference type="ChEBI" id="CHEBI:29105"/>
    </cofactor>
    <text evidence="4">Binds 1 zinc ion per subunit.</text>
</comment>
<dbReference type="GO" id="GO:0008270">
    <property type="term" value="F:zinc ion binding"/>
    <property type="evidence" value="ECO:0007669"/>
    <property type="project" value="InterPro"/>
</dbReference>
<feature type="binding site" evidence="4">
    <location>
        <position position="36"/>
    </location>
    <ligand>
        <name>Zn(2+)</name>
        <dbReference type="ChEBI" id="CHEBI:29105"/>
    </ligand>
</feature>
<accession>A0A0G9HIJ8</accession>
<dbReference type="PANTHER" id="PTHR43175:SF3">
    <property type="entry name" value="CARBON DISULFIDE HYDROLASE"/>
    <property type="match status" value="1"/>
</dbReference>
<dbReference type="Proteomes" id="UP000182987">
    <property type="component" value="Chromosome"/>
</dbReference>